<evidence type="ECO:0000313" key="2">
    <source>
        <dbReference type="Proteomes" id="UP000550707"/>
    </source>
</evidence>
<dbReference type="InterPro" id="IPR026173">
    <property type="entry name" value="SPAG17"/>
</dbReference>
<name>A0A7J8CU86_MOLMO</name>
<dbReference type="GO" id="GO:1904158">
    <property type="term" value="P:axonemal central apparatus assembly"/>
    <property type="evidence" value="ECO:0007669"/>
    <property type="project" value="TreeGrafter"/>
</dbReference>
<keyword evidence="2" id="KW-1185">Reference proteome</keyword>
<protein>
    <submittedName>
        <fullName evidence="1">Sperm associated antigen 17</fullName>
    </submittedName>
</protein>
<dbReference type="PANTHER" id="PTHR21963:SF1">
    <property type="entry name" value="SPERM-ASSOCIATED ANTIGEN 17"/>
    <property type="match status" value="1"/>
</dbReference>
<dbReference type="AlphaFoldDB" id="A0A7J8CU86"/>
<comment type="caution">
    <text evidence="1">The sequence shown here is derived from an EMBL/GenBank/DDBJ whole genome shotgun (WGS) entry which is preliminary data.</text>
</comment>
<dbReference type="GO" id="GO:0005576">
    <property type="term" value="C:extracellular region"/>
    <property type="evidence" value="ECO:0007669"/>
    <property type="project" value="GOC"/>
</dbReference>
<dbReference type="GO" id="GO:1990716">
    <property type="term" value="C:axonemal central apparatus"/>
    <property type="evidence" value="ECO:0007669"/>
    <property type="project" value="TreeGrafter"/>
</dbReference>
<accession>A0A7J8CU86</accession>
<evidence type="ECO:0000313" key="1">
    <source>
        <dbReference type="EMBL" id="KAF6414453.1"/>
    </source>
</evidence>
<sequence>MKHTSEVVCEVMADGSISTTLPENNMEDDLIASPEGYDTLSSAHLHKNHLQIYGEHVPRFFVIYADGSGVELLRDSDIEEYLSLAYGESTTVVLQEPIKEQLGRDPTCLGLTVSLHQLSSSLSSPCLGHLYFSPFAHFSILRSTWPCQPAYTVNLCSSQPLSEQQPM</sequence>
<dbReference type="GO" id="GO:0003351">
    <property type="term" value="P:epithelial cilium movement involved in extracellular fluid movement"/>
    <property type="evidence" value="ECO:0007669"/>
    <property type="project" value="TreeGrafter"/>
</dbReference>
<dbReference type="EMBL" id="JACASF010000020">
    <property type="protein sequence ID" value="KAF6414453.1"/>
    <property type="molecule type" value="Genomic_DNA"/>
</dbReference>
<reference evidence="1 2" key="1">
    <citation type="journal article" date="2020" name="Nature">
        <title>Six reference-quality genomes reveal evolution of bat adaptations.</title>
        <authorList>
            <person name="Jebb D."/>
            <person name="Huang Z."/>
            <person name="Pippel M."/>
            <person name="Hughes G.M."/>
            <person name="Lavrichenko K."/>
            <person name="Devanna P."/>
            <person name="Winkler S."/>
            <person name="Jermiin L.S."/>
            <person name="Skirmuntt E.C."/>
            <person name="Katzourakis A."/>
            <person name="Burkitt-Gray L."/>
            <person name="Ray D.A."/>
            <person name="Sullivan K.A.M."/>
            <person name="Roscito J.G."/>
            <person name="Kirilenko B.M."/>
            <person name="Davalos L.M."/>
            <person name="Corthals A.P."/>
            <person name="Power M.L."/>
            <person name="Jones G."/>
            <person name="Ransome R.D."/>
            <person name="Dechmann D.K.N."/>
            <person name="Locatelli A.G."/>
            <person name="Puechmaille S.J."/>
            <person name="Fedrigo O."/>
            <person name="Jarvis E.D."/>
            <person name="Hiller M."/>
            <person name="Vernes S.C."/>
            <person name="Myers E.W."/>
            <person name="Teeling E.C."/>
        </authorList>
    </citation>
    <scope>NUCLEOTIDE SEQUENCE [LARGE SCALE GENOMIC DNA]</scope>
    <source>
        <strain evidence="1">MMolMol1</strain>
        <tissue evidence="1">Muscle</tissue>
    </source>
</reference>
<gene>
    <name evidence="1" type="ORF">HJG59_017218</name>
</gene>
<dbReference type="PANTHER" id="PTHR21963">
    <property type="entry name" value="PF6"/>
    <property type="match status" value="1"/>
</dbReference>
<organism evidence="1 2">
    <name type="scientific">Molossus molossus</name>
    <name type="common">Pallas' mastiff bat</name>
    <name type="synonym">Vespertilio molossus</name>
    <dbReference type="NCBI Taxonomy" id="27622"/>
    <lineage>
        <taxon>Eukaryota</taxon>
        <taxon>Metazoa</taxon>
        <taxon>Chordata</taxon>
        <taxon>Craniata</taxon>
        <taxon>Vertebrata</taxon>
        <taxon>Euteleostomi</taxon>
        <taxon>Mammalia</taxon>
        <taxon>Eutheria</taxon>
        <taxon>Laurasiatheria</taxon>
        <taxon>Chiroptera</taxon>
        <taxon>Yangochiroptera</taxon>
        <taxon>Molossidae</taxon>
        <taxon>Molossus</taxon>
    </lineage>
</organism>
<dbReference type="Proteomes" id="UP000550707">
    <property type="component" value="Unassembled WGS sequence"/>
</dbReference>
<proteinExistence type="predicted"/>